<evidence type="ECO:0000313" key="13">
    <source>
        <dbReference type="EMBL" id="EKX30876.1"/>
    </source>
</evidence>
<dbReference type="GO" id="GO:0005524">
    <property type="term" value="F:ATP binding"/>
    <property type="evidence" value="ECO:0007669"/>
    <property type="project" value="UniProtKB-UniRule"/>
</dbReference>
<accession>L1I3T2</accession>
<dbReference type="GO" id="GO:0007052">
    <property type="term" value="P:mitotic spindle organization"/>
    <property type="evidence" value="ECO:0007669"/>
    <property type="project" value="TreeGrafter"/>
</dbReference>
<dbReference type="GeneID" id="17287596"/>
<dbReference type="AlphaFoldDB" id="L1I3T2"/>
<keyword evidence="5 10" id="KW-0547">Nucleotide-binding</keyword>
<dbReference type="InterPro" id="IPR027417">
    <property type="entry name" value="P-loop_NTPase"/>
</dbReference>
<evidence type="ECO:0000256" key="11">
    <source>
        <dbReference type="RuleBase" id="RU000394"/>
    </source>
</evidence>
<comment type="subcellular location">
    <subcellularLocation>
        <location evidence="2">Cytoplasm</location>
        <location evidence="2">Cytoskeleton</location>
    </subcellularLocation>
    <subcellularLocation>
        <location evidence="1">Plastid</location>
        <location evidence="1">Chloroplast</location>
    </subcellularLocation>
</comment>
<dbReference type="GO" id="GO:0007018">
    <property type="term" value="P:microtubule-based movement"/>
    <property type="evidence" value="ECO:0007669"/>
    <property type="project" value="InterPro"/>
</dbReference>
<feature type="domain" description="Kinesin motor" evidence="12">
    <location>
        <begin position="15"/>
        <end position="347"/>
    </location>
</feature>
<dbReference type="Pfam" id="PF00225">
    <property type="entry name" value="Kinesin"/>
    <property type="match status" value="1"/>
</dbReference>
<dbReference type="SMART" id="SM00129">
    <property type="entry name" value="KISc"/>
    <property type="match status" value="1"/>
</dbReference>
<dbReference type="InterPro" id="IPR036961">
    <property type="entry name" value="Kinesin_motor_dom_sf"/>
</dbReference>
<keyword evidence="7 10" id="KW-0505">Motor protein</keyword>
<evidence type="ECO:0000256" key="5">
    <source>
        <dbReference type="ARBA" id="ARBA00022741"/>
    </source>
</evidence>
<proteinExistence type="inferred from homology"/>
<dbReference type="STRING" id="905079.L1I3T2"/>
<protein>
    <recommendedName>
        <fullName evidence="11">Kinesin-like protein</fullName>
    </recommendedName>
</protein>
<evidence type="ECO:0000256" key="6">
    <source>
        <dbReference type="ARBA" id="ARBA00022840"/>
    </source>
</evidence>
<feature type="binding site" evidence="10">
    <location>
        <begin position="93"/>
        <end position="100"/>
    </location>
    <ligand>
        <name>ATP</name>
        <dbReference type="ChEBI" id="CHEBI:30616"/>
    </ligand>
</feature>
<evidence type="ECO:0000259" key="12">
    <source>
        <dbReference type="PROSITE" id="PS50067"/>
    </source>
</evidence>
<dbReference type="eggNOG" id="KOG0244">
    <property type="taxonomic scope" value="Eukaryota"/>
</dbReference>
<dbReference type="Proteomes" id="UP000011087">
    <property type="component" value="Unassembled WGS sequence"/>
</dbReference>
<evidence type="ECO:0000313" key="15">
    <source>
        <dbReference type="Proteomes" id="UP000011087"/>
    </source>
</evidence>
<dbReference type="Gene3D" id="3.40.850.10">
    <property type="entry name" value="Kinesin motor domain"/>
    <property type="match status" value="1"/>
</dbReference>
<dbReference type="GO" id="GO:0009507">
    <property type="term" value="C:chloroplast"/>
    <property type="evidence" value="ECO:0007669"/>
    <property type="project" value="UniProtKB-SubCell"/>
</dbReference>
<evidence type="ECO:0000256" key="2">
    <source>
        <dbReference type="ARBA" id="ARBA00004245"/>
    </source>
</evidence>
<dbReference type="HOGENOM" id="CLU_001485_2_0_1"/>
<reference evidence="13 15" key="1">
    <citation type="journal article" date="2012" name="Nature">
        <title>Algal genomes reveal evolutionary mosaicism and the fate of nucleomorphs.</title>
        <authorList>
            <consortium name="DOE Joint Genome Institute"/>
            <person name="Curtis B.A."/>
            <person name="Tanifuji G."/>
            <person name="Burki F."/>
            <person name="Gruber A."/>
            <person name="Irimia M."/>
            <person name="Maruyama S."/>
            <person name="Arias M.C."/>
            <person name="Ball S.G."/>
            <person name="Gile G.H."/>
            <person name="Hirakawa Y."/>
            <person name="Hopkins J.F."/>
            <person name="Kuo A."/>
            <person name="Rensing S.A."/>
            <person name="Schmutz J."/>
            <person name="Symeonidi A."/>
            <person name="Elias M."/>
            <person name="Eveleigh R.J."/>
            <person name="Herman E.K."/>
            <person name="Klute M.J."/>
            <person name="Nakayama T."/>
            <person name="Obornik M."/>
            <person name="Reyes-Prieto A."/>
            <person name="Armbrust E.V."/>
            <person name="Aves S.J."/>
            <person name="Beiko R.G."/>
            <person name="Coutinho P."/>
            <person name="Dacks J.B."/>
            <person name="Durnford D.G."/>
            <person name="Fast N.M."/>
            <person name="Green B.R."/>
            <person name="Grisdale C.J."/>
            <person name="Hempel F."/>
            <person name="Henrissat B."/>
            <person name="Hoppner M.P."/>
            <person name="Ishida K."/>
            <person name="Kim E."/>
            <person name="Koreny L."/>
            <person name="Kroth P.G."/>
            <person name="Liu Y."/>
            <person name="Malik S.B."/>
            <person name="Maier U.G."/>
            <person name="McRose D."/>
            <person name="Mock T."/>
            <person name="Neilson J.A."/>
            <person name="Onodera N.T."/>
            <person name="Poole A.M."/>
            <person name="Pritham E.J."/>
            <person name="Richards T.A."/>
            <person name="Rocap G."/>
            <person name="Roy S.W."/>
            <person name="Sarai C."/>
            <person name="Schaack S."/>
            <person name="Shirato S."/>
            <person name="Slamovits C.H."/>
            <person name="Spencer D.F."/>
            <person name="Suzuki S."/>
            <person name="Worden A.Z."/>
            <person name="Zauner S."/>
            <person name="Barry K."/>
            <person name="Bell C."/>
            <person name="Bharti A.K."/>
            <person name="Crow J.A."/>
            <person name="Grimwood J."/>
            <person name="Kramer R."/>
            <person name="Lindquist E."/>
            <person name="Lucas S."/>
            <person name="Salamov A."/>
            <person name="McFadden G.I."/>
            <person name="Lane C.E."/>
            <person name="Keeling P.J."/>
            <person name="Gray M.W."/>
            <person name="Grigoriev I.V."/>
            <person name="Archibald J.M."/>
        </authorList>
    </citation>
    <scope>NUCLEOTIDE SEQUENCE</scope>
    <source>
        <strain evidence="13 15">CCMP2712</strain>
    </source>
</reference>
<dbReference type="PRINTS" id="PR00380">
    <property type="entry name" value="KINESINHEAVY"/>
</dbReference>
<keyword evidence="8" id="KW-0206">Cytoskeleton</keyword>
<keyword evidence="3" id="KW-0963">Cytoplasm</keyword>
<dbReference type="PANTHER" id="PTHR47969">
    <property type="entry name" value="CHROMOSOME-ASSOCIATED KINESIN KIF4A-RELATED"/>
    <property type="match status" value="1"/>
</dbReference>
<dbReference type="GO" id="GO:0008017">
    <property type="term" value="F:microtubule binding"/>
    <property type="evidence" value="ECO:0007669"/>
    <property type="project" value="InterPro"/>
</dbReference>
<evidence type="ECO:0000256" key="10">
    <source>
        <dbReference type="PROSITE-ProRule" id="PRU00283"/>
    </source>
</evidence>
<keyword evidence="6 10" id="KW-0067">ATP-binding</keyword>
<comment type="similarity">
    <text evidence="9">Belongs to the TRAFAC class myosin-kinesin ATPase superfamily. Kinesin family. KIN-5/BimC subfamily.</text>
</comment>
<organism evidence="13">
    <name type="scientific">Guillardia theta (strain CCMP2712)</name>
    <name type="common">Cryptophyte</name>
    <dbReference type="NCBI Taxonomy" id="905079"/>
    <lineage>
        <taxon>Eukaryota</taxon>
        <taxon>Cryptophyceae</taxon>
        <taxon>Pyrenomonadales</taxon>
        <taxon>Geminigeraceae</taxon>
        <taxon>Guillardia</taxon>
    </lineage>
</organism>
<reference evidence="14" key="3">
    <citation type="submission" date="2016-03" db="UniProtKB">
        <authorList>
            <consortium name="EnsemblProtists"/>
        </authorList>
    </citation>
    <scope>IDENTIFICATION</scope>
</reference>
<dbReference type="FunFam" id="3.40.850.10:FF:000019">
    <property type="entry name" value="Kinesin-like protein KIN-5D"/>
    <property type="match status" value="1"/>
</dbReference>
<keyword evidence="15" id="KW-1185">Reference proteome</keyword>
<gene>
    <name evidence="13" type="ORF">GUITHDRAFT_83606</name>
</gene>
<dbReference type="GO" id="GO:0003777">
    <property type="term" value="F:microtubule motor activity"/>
    <property type="evidence" value="ECO:0007669"/>
    <property type="project" value="InterPro"/>
</dbReference>
<dbReference type="GO" id="GO:0051231">
    <property type="term" value="P:spindle elongation"/>
    <property type="evidence" value="ECO:0007669"/>
    <property type="project" value="TreeGrafter"/>
</dbReference>
<evidence type="ECO:0000256" key="9">
    <source>
        <dbReference type="ARBA" id="ARBA00034704"/>
    </source>
</evidence>
<dbReference type="InterPro" id="IPR019821">
    <property type="entry name" value="Kinesin_motor_CS"/>
</dbReference>
<dbReference type="PaxDb" id="55529-EKX30876"/>
<dbReference type="KEGG" id="gtt:GUITHDRAFT_83606"/>
<evidence type="ECO:0000256" key="4">
    <source>
        <dbReference type="ARBA" id="ARBA00022701"/>
    </source>
</evidence>
<evidence type="ECO:0000256" key="8">
    <source>
        <dbReference type="ARBA" id="ARBA00023212"/>
    </source>
</evidence>
<dbReference type="SUPFAM" id="SSF52540">
    <property type="entry name" value="P-loop containing nucleoside triphosphate hydrolases"/>
    <property type="match status" value="1"/>
</dbReference>
<evidence type="ECO:0000256" key="1">
    <source>
        <dbReference type="ARBA" id="ARBA00004229"/>
    </source>
</evidence>
<dbReference type="EnsemblProtists" id="EKX30876">
    <property type="protein sequence ID" value="EKX30876"/>
    <property type="gene ID" value="GUITHDRAFT_83606"/>
</dbReference>
<name>L1I3T2_GUITC</name>
<dbReference type="PROSITE" id="PS50067">
    <property type="entry name" value="KINESIN_MOTOR_2"/>
    <property type="match status" value="1"/>
</dbReference>
<evidence type="ECO:0000256" key="3">
    <source>
        <dbReference type="ARBA" id="ARBA00022490"/>
    </source>
</evidence>
<dbReference type="GO" id="GO:0005875">
    <property type="term" value="C:microtubule associated complex"/>
    <property type="evidence" value="ECO:0007669"/>
    <property type="project" value="TreeGrafter"/>
</dbReference>
<dbReference type="GO" id="GO:0005874">
    <property type="term" value="C:microtubule"/>
    <property type="evidence" value="ECO:0007669"/>
    <property type="project" value="UniProtKB-KW"/>
</dbReference>
<evidence type="ECO:0000313" key="14">
    <source>
        <dbReference type="EnsemblProtists" id="EKX30876"/>
    </source>
</evidence>
<dbReference type="OrthoDB" id="3176171at2759"/>
<dbReference type="RefSeq" id="XP_005817856.1">
    <property type="nucleotide sequence ID" value="XM_005817799.1"/>
</dbReference>
<keyword evidence="4 11" id="KW-0493">Microtubule</keyword>
<dbReference type="InterPro" id="IPR027640">
    <property type="entry name" value="Kinesin-like_fam"/>
</dbReference>
<dbReference type="CDD" id="cd01372">
    <property type="entry name" value="KISc_KIF4"/>
    <property type="match status" value="1"/>
</dbReference>
<dbReference type="PANTHER" id="PTHR47969:SF29">
    <property type="entry name" value="KINESIN-LIKE PROTEIN"/>
    <property type="match status" value="1"/>
</dbReference>
<reference evidence="15" key="2">
    <citation type="submission" date="2012-11" db="EMBL/GenBank/DDBJ databases">
        <authorList>
            <person name="Kuo A."/>
            <person name="Curtis B.A."/>
            <person name="Tanifuji G."/>
            <person name="Burki F."/>
            <person name="Gruber A."/>
            <person name="Irimia M."/>
            <person name="Maruyama S."/>
            <person name="Arias M.C."/>
            <person name="Ball S.G."/>
            <person name="Gile G.H."/>
            <person name="Hirakawa Y."/>
            <person name="Hopkins J.F."/>
            <person name="Rensing S.A."/>
            <person name="Schmutz J."/>
            <person name="Symeonidi A."/>
            <person name="Elias M."/>
            <person name="Eveleigh R.J."/>
            <person name="Herman E.K."/>
            <person name="Klute M.J."/>
            <person name="Nakayama T."/>
            <person name="Obornik M."/>
            <person name="Reyes-Prieto A."/>
            <person name="Armbrust E.V."/>
            <person name="Aves S.J."/>
            <person name="Beiko R.G."/>
            <person name="Coutinho P."/>
            <person name="Dacks J.B."/>
            <person name="Durnford D.G."/>
            <person name="Fast N.M."/>
            <person name="Green B.R."/>
            <person name="Grisdale C."/>
            <person name="Hempe F."/>
            <person name="Henrissat B."/>
            <person name="Hoppner M.P."/>
            <person name="Ishida K.-I."/>
            <person name="Kim E."/>
            <person name="Koreny L."/>
            <person name="Kroth P.G."/>
            <person name="Liu Y."/>
            <person name="Malik S.-B."/>
            <person name="Maier U.G."/>
            <person name="McRose D."/>
            <person name="Mock T."/>
            <person name="Neilson J.A."/>
            <person name="Onodera N.T."/>
            <person name="Poole A.M."/>
            <person name="Pritham E.J."/>
            <person name="Richards T.A."/>
            <person name="Rocap G."/>
            <person name="Roy S.W."/>
            <person name="Sarai C."/>
            <person name="Schaack S."/>
            <person name="Shirato S."/>
            <person name="Slamovits C.H."/>
            <person name="Spencer D.F."/>
            <person name="Suzuki S."/>
            <person name="Worden A.Z."/>
            <person name="Zauner S."/>
            <person name="Barry K."/>
            <person name="Bell C."/>
            <person name="Bharti A.K."/>
            <person name="Crow J.A."/>
            <person name="Grimwood J."/>
            <person name="Kramer R."/>
            <person name="Lindquist E."/>
            <person name="Lucas S."/>
            <person name="Salamov A."/>
            <person name="McFadden G.I."/>
            <person name="Lane C.E."/>
            <person name="Keeling P.J."/>
            <person name="Gray M.W."/>
            <person name="Grigoriev I.V."/>
            <person name="Archibald J.M."/>
        </authorList>
    </citation>
    <scope>NUCLEOTIDE SEQUENCE</scope>
    <source>
        <strain evidence="15">CCMP2712</strain>
    </source>
</reference>
<feature type="non-terminal residue" evidence="13">
    <location>
        <position position="355"/>
    </location>
</feature>
<evidence type="ECO:0000256" key="7">
    <source>
        <dbReference type="ARBA" id="ARBA00023175"/>
    </source>
</evidence>
<dbReference type="EMBL" id="JH993483">
    <property type="protein sequence ID" value="EKX30876.1"/>
    <property type="molecule type" value="Genomic_DNA"/>
</dbReference>
<dbReference type="InterPro" id="IPR001752">
    <property type="entry name" value="Kinesin_motor_dom"/>
</dbReference>
<sequence>MGEEEEEEEEEEALPVRVVARARPLLGVETVLSCRSCVAFSGGASLVLGKDRVFTFDAVYPPSSSQESIYSEWVKPLVDGCFQGYNATVLAYGQTGAGKTYTMGSGNNSCRLEEEMGIIPRVMADMFQRIEEDRFLSGRELEVRVSYIEIYNEEMKDLLHPSTSSKSIAIRERGDGKIVLTGVKEVQVNSLEEMQRALDEGSLCRTVAGTMMNNQSSRSHSIFTITIDQQVPKRGGKSRELITAKFHLVDLAGSERAKRTGNVGVRLKESVNINSGLLALGNVISALGDEKKRATHVPYRESKLTRMLQDSLGGNSRTVMIACISPADSSFEETLNTLKYANRARNIKNVPIINR</sequence>
<dbReference type="OMA" id="NVHETIS"/>
<dbReference type="PROSITE" id="PS00411">
    <property type="entry name" value="KINESIN_MOTOR_1"/>
    <property type="match status" value="1"/>
</dbReference>